<keyword evidence="2" id="KW-1185">Reference proteome</keyword>
<protein>
    <submittedName>
        <fullName evidence="1">Uncharacterized protein</fullName>
    </submittedName>
</protein>
<sequence length="194" mass="21914">MKDGNRRGSISDGTRTSLRNNKPAPVAQGSKEVASLREKIKMLEGQIKLRETALETSTNSFLEKEKDLHNKIEELECRVEEFNQNSSLCKLSFEKVAEEIKSQSSSSCQFKENGNIMPPVNSEILIITVLRSNDDNLSEKELKPSTIENKNGNLDDMLTELASLKGKKQIHGKRAEGYAREIFRDKSQVCRGRR</sequence>
<evidence type="ECO:0000313" key="1">
    <source>
        <dbReference type="EMBL" id="KAJ0104640.1"/>
    </source>
</evidence>
<accession>A0ACC1BY71</accession>
<dbReference type="Proteomes" id="UP001164250">
    <property type="component" value="Chromosome 2"/>
</dbReference>
<dbReference type="EMBL" id="CM047898">
    <property type="protein sequence ID" value="KAJ0104640.1"/>
    <property type="molecule type" value="Genomic_DNA"/>
</dbReference>
<proteinExistence type="predicted"/>
<reference evidence="2" key="1">
    <citation type="journal article" date="2023" name="G3 (Bethesda)">
        <title>Genome assembly and association tests identify interacting loci associated with vigor, precocity, and sex in interspecific pistachio rootstocks.</title>
        <authorList>
            <person name="Palmer W."/>
            <person name="Jacygrad E."/>
            <person name="Sagayaradj S."/>
            <person name="Cavanaugh K."/>
            <person name="Han R."/>
            <person name="Bertier L."/>
            <person name="Beede B."/>
            <person name="Kafkas S."/>
            <person name="Golino D."/>
            <person name="Preece J."/>
            <person name="Michelmore R."/>
        </authorList>
    </citation>
    <scope>NUCLEOTIDE SEQUENCE [LARGE SCALE GENOMIC DNA]</scope>
</reference>
<comment type="caution">
    <text evidence="1">The sequence shown here is derived from an EMBL/GenBank/DDBJ whole genome shotgun (WGS) entry which is preliminary data.</text>
</comment>
<name>A0ACC1BY71_9ROSI</name>
<evidence type="ECO:0000313" key="2">
    <source>
        <dbReference type="Proteomes" id="UP001164250"/>
    </source>
</evidence>
<organism evidence="1 2">
    <name type="scientific">Pistacia atlantica</name>
    <dbReference type="NCBI Taxonomy" id="434234"/>
    <lineage>
        <taxon>Eukaryota</taxon>
        <taxon>Viridiplantae</taxon>
        <taxon>Streptophyta</taxon>
        <taxon>Embryophyta</taxon>
        <taxon>Tracheophyta</taxon>
        <taxon>Spermatophyta</taxon>
        <taxon>Magnoliopsida</taxon>
        <taxon>eudicotyledons</taxon>
        <taxon>Gunneridae</taxon>
        <taxon>Pentapetalae</taxon>
        <taxon>rosids</taxon>
        <taxon>malvids</taxon>
        <taxon>Sapindales</taxon>
        <taxon>Anacardiaceae</taxon>
        <taxon>Pistacia</taxon>
    </lineage>
</organism>
<gene>
    <name evidence="1" type="ORF">Patl1_17737</name>
</gene>